<feature type="domain" description="F-box" evidence="2">
    <location>
        <begin position="4"/>
        <end position="52"/>
    </location>
</feature>
<gene>
    <name evidence="3" type="ORF">CEPIT_LOCUS6644</name>
</gene>
<sequence length="257" mass="30286">MSASELPDELWRRILETGIELFNFTYKDLCCLSITCRRLNRISGEDSFWDSLLSSDFHPPQPYDSSSSSTPVKKKLLYKIRYERDNERKRLAHRRIVLRIESEVGDHLRKILELELRHEEEKQKLESAIVELANLQRVRQASVALNVWQPDVIRGRQKQVVEQCNVPVVFRVNSIEMELRLCRQQIEGIDKALRIEKRRLEAAKEKLDSVKYHPLQNNTPTLDIPGPKKKLKSSHQAFDFKRPNIKYIYMENNKTFA</sequence>
<reference evidence="3" key="1">
    <citation type="submission" date="2022-07" db="EMBL/GenBank/DDBJ databases">
        <authorList>
            <person name="Macas J."/>
            <person name="Novak P."/>
            <person name="Neumann P."/>
        </authorList>
    </citation>
    <scope>NUCLEOTIDE SEQUENCE</scope>
</reference>
<name>A0AAV0CJD4_9ASTE</name>
<accession>A0AAV0CJD4</accession>
<comment type="caution">
    <text evidence="3">The sequence shown here is derived from an EMBL/GenBank/DDBJ whole genome shotgun (WGS) entry which is preliminary data.</text>
</comment>
<evidence type="ECO:0000313" key="4">
    <source>
        <dbReference type="Proteomes" id="UP001152523"/>
    </source>
</evidence>
<dbReference type="SUPFAM" id="SSF81383">
    <property type="entry name" value="F-box domain"/>
    <property type="match status" value="1"/>
</dbReference>
<organism evidence="3 4">
    <name type="scientific">Cuscuta epithymum</name>
    <dbReference type="NCBI Taxonomy" id="186058"/>
    <lineage>
        <taxon>Eukaryota</taxon>
        <taxon>Viridiplantae</taxon>
        <taxon>Streptophyta</taxon>
        <taxon>Embryophyta</taxon>
        <taxon>Tracheophyta</taxon>
        <taxon>Spermatophyta</taxon>
        <taxon>Magnoliopsida</taxon>
        <taxon>eudicotyledons</taxon>
        <taxon>Gunneridae</taxon>
        <taxon>Pentapetalae</taxon>
        <taxon>asterids</taxon>
        <taxon>lamiids</taxon>
        <taxon>Solanales</taxon>
        <taxon>Convolvulaceae</taxon>
        <taxon>Cuscuteae</taxon>
        <taxon>Cuscuta</taxon>
        <taxon>Cuscuta subgen. Cuscuta</taxon>
    </lineage>
</organism>
<evidence type="ECO:0000259" key="2">
    <source>
        <dbReference type="Pfam" id="PF12937"/>
    </source>
</evidence>
<dbReference type="InterPro" id="IPR001810">
    <property type="entry name" value="F-box_dom"/>
</dbReference>
<feature type="coiled-coil region" evidence="1">
    <location>
        <begin position="111"/>
        <end position="138"/>
    </location>
</feature>
<dbReference type="Proteomes" id="UP001152523">
    <property type="component" value="Unassembled WGS sequence"/>
</dbReference>
<evidence type="ECO:0000256" key="1">
    <source>
        <dbReference type="SAM" id="Coils"/>
    </source>
</evidence>
<dbReference type="Pfam" id="PF12937">
    <property type="entry name" value="F-box-like"/>
    <property type="match status" value="1"/>
</dbReference>
<dbReference type="InterPro" id="IPR036047">
    <property type="entry name" value="F-box-like_dom_sf"/>
</dbReference>
<keyword evidence="4" id="KW-1185">Reference proteome</keyword>
<dbReference type="AlphaFoldDB" id="A0AAV0CJD4"/>
<dbReference type="Gene3D" id="1.20.1280.50">
    <property type="match status" value="1"/>
</dbReference>
<proteinExistence type="predicted"/>
<protein>
    <recommendedName>
        <fullName evidence="2">F-box domain-containing protein</fullName>
    </recommendedName>
</protein>
<dbReference type="EMBL" id="CAMAPF010000033">
    <property type="protein sequence ID" value="CAH9078909.1"/>
    <property type="molecule type" value="Genomic_DNA"/>
</dbReference>
<keyword evidence="1" id="KW-0175">Coiled coil</keyword>
<evidence type="ECO:0000313" key="3">
    <source>
        <dbReference type="EMBL" id="CAH9078909.1"/>
    </source>
</evidence>